<reference evidence="1" key="1">
    <citation type="journal article" date="2019" name="bioRxiv">
        <title>The Genome of the Zebra Mussel, Dreissena polymorpha: A Resource for Invasive Species Research.</title>
        <authorList>
            <person name="McCartney M.A."/>
            <person name="Auch B."/>
            <person name="Kono T."/>
            <person name="Mallez S."/>
            <person name="Zhang Y."/>
            <person name="Obille A."/>
            <person name="Becker A."/>
            <person name="Abrahante J.E."/>
            <person name="Garbe J."/>
            <person name="Badalamenti J.P."/>
            <person name="Herman A."/>
            <person name="Mangelson H."/>
            <person name="Liachko I."/>
            <person name="Sullivan S."/>
            <person name="Sone E.D."/>
            <person name="Koren S."/>
            <person name="Silverstein K.A.T."/>
            <person name="Beckman K.B."/>
            <person name="Gohl D.M."/>
        </authorList>
    </citation>
    <scope>NUCLEOTIDE SEQUENCE</scope>
    <source>
        <strain evidence="1">Duluth1</strain>
        <tissue evidence="1">Whole animal</tissue>
    </source>
</reference>
<dbReference type="EMBL" id="JAIWYP010000006">
    <property type="protein sequence ID" value="KAH3815079.1"/>
    <property type="molecule type" value="Genomic_DNA"/>
</dbReference>
<sequence>MRKKLRATFMKIALRPENVVGRSEDGRNIVHIVTRKTIQRASRDHVLVEKCIHSQLTAEMTQEDPDIQAVPDLLSIFAANKRPKGNAPRREISATLGKESTCGLTRGNEIAEEMQTPWNLSASSEHNSGMQDFTDLTYTSIPQHKDSTEACIKGYLFDL</sequence>
<protein>
    <submittedName>
        <fullName evidence="1">Uncharacterized protein</fullName>
    </submittedName>
</protein>
<accession>A0A9D4GDC4</accession>
<dbReference type="AlphaFoldDB" id="A0A9D4GDC4"/>
<gene>
    <name evidence="1" type="ORF">DPMN_143598</name>
</gene>
<evidence type="ECO:0000313" key="1">
    <source>
        <dbReference type="EMBL" id="KAH3815079.1"/>
    </source>
</evidence>
<proteinExistence type="predicted"/>
<comment type="caution">
    <text evidence="1">The sequence shown here is derived from an EMBL/GenBank/DDBJ whole genome shotgun (WGS) entry which is preliminary data.</text>
</comment>
<organism evidence="1 2">
    <name type="scientific">Dreissena polymorpha</name>
    <name type="common">Zebra mussel</name>
    <name type="synonym">Mytilus polymorpha</name>
    <dbReference type="NCBI Taxonomy" id="45954"/>
    <lineage>
        <taxon>Eukaryota</taxon>
        <taxon>Metazoa</taxon>
        <taxon>Spiralia</taxon>
        <taxon>Lophotrochozoa</taxon>
        <taxon>Mollusca</taxon>
        <taxon>Bivalvia</taxon>
        <taxon>Autobranchia</taxon>
        <taxon>Heteroconchia</taxon>
        <taxon>Euheterodonta</taxon>
        <taxon>Imparidentia</taxon>
        <taxon>Neoheterodontei</taxon>
        <taxon>Myida</taxon>
        <taxon>Dreissenoidea</taxon>
        <taxon>Dreissenidae</taxon>
        <taxon>Dreissena</taxon>
    </lineage>
</organism>
<name>A0A9D4GDC4_DREPO</name>
<dbReference type="Proteomes" id="UP000828390">
    <property type="component" value="Unassembled WGS sequence"/>
</dbReference>
<keyword evidence="2" id="KW-1185">Reference proteome</keyword>
<evidence type="ECO:0000313" key="2">
    <source>
        <dbReference type="Proteomes" id="UP000828390"/>
    </source>
</evidence>
<reference evidence="1" key="2">
    <citation type="submission" date="2020-11" db="EMBL/GenBank/DDBJ databases">
        <authorList>
            <person name="McCartney M.A."/>
            <person name="Auch B."/>
            <person name="Kono T."/>
            <person name="Mallez S."/>
            <person name="Becker A."/>
            <person name="Gohl D.M."/>
            <person name="Silverstein K.A.T."/>
            <person name="Koren S."/>
            <person name="Bechman K.B."/>
            <person name="Herman A."/>
            <person name="Abrahante J.E."/>
            <person name="Garbe J."/>
        </authorList>
    </citation>
    <scope>NUCLEOTIDE SEQUENCE</scope>
    <source>
        <strain evidence="1">Duluth1</strain>
        <tissue evidence="1">Whole animal</tissue>
    </source>
</reference>